<dbReference type="InterPro" id="IPR029071">
    <property type="entry name" value="Ubiquitin-like_domsf"/>
</dbReference>
<dbReference type="EMBL" id="MN740101">
    <property type="protein sequence ID" value="QHT87800.1"/>
    <property type="molecule type" value="Genomic_DNA"/>
</dbReference>
<evidence type="ECO:0000313" key="4">
    <source>
        <dbReference type="EMBL" id="QHT87800.1"/>
    </source>
</evidence>
<evidence type="ECO:0000256" key="3">
    <source>
        <dbReference type="ARBA" id="ARBA00023288"/>
    </source>
</evidence>
<evidence type="ECO:0000256" key="2">
    <source>
        <dbReference type="ARBA" id="ARBA00023136"/>
    </source>
</evidence>
<dbReference type="Pfam" id="PF02991">
    <property type="entry name" value="ATG8"/>
    <property type="match status" value="1"/>
</dbReference>
<protein>
    <recommendedName>
        <fullName evidence="5">Autophagy-related protein</fullName>
    </recommendedName>
</protein>
<accession>A0A6C0I5D9</accession>
<dbReference type="PANTHER" id="PTHR10969">
    <property type="entry name" value="MICROTUBULE-ASSOCIATED PROTEINS 1A/1B LIGHT CHAIN 3-RELATED"/>
    <property type="match status" value="1"/>
</dbReference>
<evidence type="ECO:0000256" key="1">
    <source>
        <dbReference type="ARBA" id="ARBA00004370"/>
    </source>
</evidence>
<keyword evidence="2" id="KW-0472">Membrane</keyword>
<reference evidence="4" key="1">
    <citation type="journal article" date="2020" name="Nature">
        <title>Giant virus diversity and host interactions through global metagenomics.</title>
        <authorList>
            <person name="Schulz F."/>
            <person name="Roux S."/>
            <person name="Paez-Espino D."/>
            <person name="Jungbluth S."/>
            <person name="Walsh D.A."/>
            <person name="Denef V.J."/>
            <person name="McMahon K.D."/>
            <person name="Konstantinidis K.T."/>
            <person name="Eloe-Fadrosh E.A."/>
            <person name="Kyrpides N.C."/>
            <person name="Woyke T."/>
        </authorList>
    </citation>
    <scope>NUCLEOTIDE SEQUENCE</scope>
    <source>
        <strain evidence="4">GVMAG-M-3300023184-191</strain>
    </source>
</reference>
<dbReference type="GO" id="GO:0016020">
    <property type="term" value="C:membrane"/>
    <property type="evidence" value="ECO:0007669"/>
    <property type="project" value="UniProtKB-SubCell"/>
</dbReference>
<sequence length="128" mass="14811">MASIPTGNYRKNVPFDERKLKASLILKQHSDRIPVVVECSEQLQSMHPLKKNKFIVPFELTLAQFIFVIRKHMKLDPSYAIFIFINNKLHPTTAIMGDLYAGQKDEDGFMYLDVFQESTFGTKMNLNK</sequence>
<organism evidence="4">
    <name type="scientific">viral metagenome</name>
    <dbReference type="NCBI Taxonomy" id="1070528"/>
    <lineage>
        <taxon>unclassified sequences</taxon>
        <taxon>metagenomes</taxon>
        <taxon>organismal metagenomes</taxon>
    </lineage>
</organism>
<keyword evidence="3" id="KW-0449">Lipoprotein</keyword>
<name>A0A6C0I5D9_9ZZZZ</name>
<dbReference type="AlphaFoldDB" id="A0A6C0I5D9"/>
<comment type="subcellular location">
    <subcellularLocation>
        <location evidence="1">Membrane</location>
    </subcellularLocation>
</comment>
<evidence type="ECO:0008006" key="5">
    <source>
        <dbReference type="Google" id="ProtNLM"/>
    </source>
</evidence>
<dbReference type="Gene3D" id="3.10.20.90">
    <property type="entry name" value="Phosphatidylinositol 3-kinase Catalytic Subunit, Chain A, domain 1"/>
    <property type="match status" value="1"/>
</dbReference>
<proteinExistence type="predicted"/>
<dbReference type="SUPFAM" id="SSF54236">
    <property type="entry name" value="Ubiquitin-like"/>
    <property type="match status" value="1"/>
</dbReference>
<dbReference type="InterPro" id="IPR004241">
    <property type="entry name" value="Atg8-like"/>
</dbReference>